<evidence type="ECO:0000256" key="1">
    <source>
        <dbReference type="ARBA" id="ARBA00004167"/>
    </source>
</evidence>
<evidence type="ECO:0000256" key="2">
    <source>
        <dbReference type="ARBA" id="ARBA00022692"/>
    </source>
</evidence>
<dbReference type="PANTHER" id="PTHR30168">
    <property type="entry name" value="PUTATIVE MEMBRANE PROTEIN YPFJ"/>
    <property type="match status" value="1"/>
</dbReference>
<dbReference type="RefSeq" id="WP_191284109.1">
    <property type="nucleotide sequence ID" value="NZ_BNAI01000009.1"/>
</dbReference>
<comment type="caution">
    <text evidence="6">The sequence shown here is derived from an EMBL/GenBank/DDBJ whole genome shotgun (WGS) entry which is preliminary data.</text>
</comment>
<evidence type="ECO:0000256" key="3">
    <source>
        <dbReference type="ARBA" id="ARBA00022989"/>
    </source>
</evidence>
<organism evidence="6 7">
    <name type="scientific">Pseudolysinimonas yzui</name>
    <dbReference type="NCBI Taxonomy" id="2708254"/>
    <lineage>
        <taxon>Bacteria</taxon>
        <taxon>Bacillati</taxon>
        <taxon>Actinomycetota</taxon>
        <taxon>Actinomycetes</taxon>
        <taxon>Micrococcales</taxon>
        <taxon>Microbacteriaceae</taxon>
        <taxon>Pseudolysinimonas</taxon>
    </lineage>
</organism>
<evidence type="ECO:0000256" key="4">
    <source>
        <dbReference type="ARBA" id="ARBA00023136"/>
    </source>
</evidence>
<name>A0A8J3M2E2_9MICO</name>
<proteinExistence type="predicted"/>
<dbReference type="AlphaFoldDB" id="A0A8J3M2E2"/>
<keyword evidence="4 5" id="KW-0472">Membrane</keyword>
<dbReference type="Pfam" id="PF04228">
    <property type="entry name" value="Zn_peptidase"/>
    <property type="match status" value="1"/>
</dbReference>
<sequence length="290" mass="30288">MTFNDDADIRGGRVSKRGRNAALGAGGGGLVVIALLVISQLTGVNLTGLAPLLGGEGGTGGEETPLTECLTGEDANENIDCRMQGAATSLDLYWETQVEGYVAPQLILFSGSVTTGCGNATSAVGPFYCPPDQIVYIDTAFFQQLQTQFGATGESLAQMYIVAHEWGHHIQNIVGTMNGLDLQDTGPTSDGVRLELQADCYAGAWVAAASDTEDSSGIALLKEPTDAEIADALNAAEVVGDDYIQENLGSGQVNPETWTHGSSEQRQAWFRTGFTQGVGACDTFAAGVQL</sequence>
<dbReference type="Proteomes" id="UP000617531">
    <property type="component" value="Unassembled WGS sequence"/>
</dbReference>
<keyword evidence="3 5" id="KW-1133">Transmembrane helix</keyword>
<gene>
    <name evidence="6" type="ORF">GCM10011600_27440</name>
</gene>
<dbReference type="GO" id="GO:0016020">
    <property type="term" value="C:membrane"/>
    <property type="evidence" value="ECO:0007669"/>
    <property type="project" value="UniProtKB-SubCell"/>
</dbReference>
<dbReference type="InterPro" id="IPR007343">
    <property type="entry name" value="Uncharacterised_pept_Zn_put"/>
</dbReference>
<reference evidence="6" key="1">
    <citation type="journal article" date="2014" name="Int. J. Syst. Evol. Microbiol.">
        <title>Complete genome sequence of Corynebacterium casei LMG S-19264T (=DSM 44701T), isolated from a smear-ripened cheese.</title>
        <authorList>
            <consortium name="US DOE Joint Genome Institute (JGI-PGF)"/>
            <person name="Walter F."/>
            <person name="Albersmeier A."/>
            <person name="Kalinowski J."/>
            <person name="Ruckert C."/>
        </authorList>
    </citation>
    <scope>NUCLEOTIDE SEQUENCE</scope>
    <source>
        <strain evidence="6">CGMCC 1.16548</strain>
    </source>
</reference>
<protein>
    <submittedName>
        <fullName evidence="6">Membrane protein</fullName>
    </submittedName>
</protein>
<dbReference type="PANTHER" id="PTHR30168:SF0">
    <property type="entry name" value="INNER MEMBRANE PROTEIN"/>
    <property type="match status" value="1"/>
</dbReference>
<evidence type="ECO:0000313" key="7">
    <source>
        <dbReference type="Proteomes" id="UP000617531"/>
    </source>
</evidence>
<evidence type="ECO:0000256" key="5">
    <source>
        <dbReference type="SAM" id="Phobius"/>
    </source>
</evidence>
<evidence type="ECO:0000313" key="6">
    <source>
        <dbReference type="EMBL" id="GHF24891.1"/>
    </source>
</evidence>
<keyword evidence="7" id="KW-1185">Reference proteome</keyword>
<dbReference type="EMBL" id="BNAI01000009">
    <property type="protein sequence ID" value="GHF24891.1"/>
    <property type="molecule type" value="Genomic_DNA"/>
</dbReference>
<feature type="transmembrane region" description="Helical" evidence="5">
    <location>
        <begin position="21"/>
        <end position="41"/>
    </location>
</feature>
<accession>A0A8J3M2E2</accession>
<keyword evidence="2 5" id="KW-0812">Transmembrane</keyword>
<comment type="subcellular location">
    <subcellularLocation>
        <location evidence="1">Membrane</location>
        <topology evidence="1">Single-pass membrane protein</topology>
    </subcellularLocation>
</comment>
<reference evidence="6" key="2">
    <citation type="submission" date="2020-09" db="EMBL/GenBank/DDBJ databases">
        <authorList>
            <person name="Sun Q."/>
            <person name="Zhou Y."/>
        </authorList>
    </citation>
    <scope>NUCLEOTIDE SEQUENCE</scope>
    <source>
        <strain evidence="6">CGMCC 1.16548</strain>
    </source>
</reference>